<keyword evidence="3" id="KW-0804">Transcription</keyword>
<gene>
    <name evidence="6" type="ORF">JCM19240_1372</name>
</gene>
<reference evidence="6 7" key="1">
    <citation type="submission" date="2014-09" db="EMBL/GenBank/DDBJ databases">
        <title>Vibrio maritimus JCM 19240. (C210) whole genome shotgun sequence.</title>
        <authorList>
            <person name="Sawabe T."/>
            <person name="Meirelles P."/>
            <person name="Nakanishi M."/>
            <person name="Sayaka M."/>
            <person name="Hattori M."/>
            <person name="Ohkuma M."/>
        </authorList>
    </citation>
    <scope>NUCLEOTIDE SEQUENCE [LARGE SCALE GENOMIC DNA]</scope>
    <source>
        <strain evidence="6 7">JCM 19240</strain>
    </source>
</reference>
<evidence type="ECO:0000256" key="2">
    <source>
        <dbReference type="ARBA" id="ARBA00023015"/>
    </source>
</evidence>
<accession>A0A090TBZ6</accession>
<dbReference type="InterPro" id="IPR000847">
    <property type="entry name" value="LysR_HTH_N"/>
</dbReference>
<dbReference type="Proteomes" id="UP000029224">
    <property type="component" value="Unassembled WGS sequence"/>
</dbReference>
<dbReference type="SUPFAM" id="SSF46785">
    <property type="entry name" value="Winged helix' DNA-binding domain"/>
    <property type="match status" value="1"/>
</dbReference>
<comment type="caution">
    <text evidence="6">The sequence shown here is derived from an EMBL/GenBank/DDBJ whole genome shotgun (WGS) entry which is preliminary data.</text>
</comment>
<dbReference type="EMBL" id="BBMT01000017">
    <property type="protein sequence ID" value="GAL37436.1"/>
    <property type="molecule type" value="Genomic_DNA"/>
</dbReference>
<evidence type="ECO:0000313" key="7">
    <source>
        <dbReference type="Proteomes" id="UP000029224"/>
    </source>
</evidence>
<comment type="similarity">
    <text evidence="1">Belongs to the LysR transcriptional regulatory family.</text>
</comment>
<dbReference type="OrthoDB" id="5293066at2"/>
<dbReference type="PANTHER" id="PTHR30126:SF91">
    <property type="entry name" value="LYSR FAMILY TRANSCRIPTIONAL REGULATOR"/>
    <property type="match status" value="1"/>
</dbReference>
<dbReference type="PANTHER" id="PTHR30126">
    <property type="entry name" value="HTH-TYPE TRANSCRIPTIONAL REGULATOR"/>
    <property type="match status" value="1"/>
</dbReference>
<dbReference type="Pfam" id="PF00126">
    <property type="entry name" value="HTH_1"/>
    <property type="match status" value="1"/>
</dbReference>
<evidence type="ECO:0000256" key="4">
    <source>
        <dbReference type="SAM" id="Coils"/>
    </source>
</evidence>
<dbReference type="GO" id="GO:0003700">
    <property type="term" value="F:DNA-binding transcription factor activity"/>
    <property type="evidence" value="ECO:0007669"/>
    <property type="project" value="InterPro"/>
</dbReference>
<dbReference type="GO" id="GO:0000976">
    <property type="term" value="F:transcription cis-regulatory region binding"/>
    <property type="evidence" value="ECO:0007669"/>
    <property type="project" value="TreeGrafter"/>
</dbReference>
<evidence type="ECO:0000256" key="1">
    <source>
        <dbReference type="ARBA" id="ARBA00009437"/>
    </source>
</evidence>
<dbReference type="InterPro" id="IPR036390">
    <property type="entry name" value="WH_DNA-bd_sf"/>
</dbReference>
<evidence type="ECO:0000313" key="6">
    <source>
        <dbReference type="EMBL" id="GAL37436.1"/>
    </source>
</evidence>
<feature type="coiled-coil region" evidence="4">
    <location>
        <begin position="36"/>
        <end position="63"/>
    </location>
</feature>
<feature type="domain" description="HTH lysR-type" evidence="5">
    <location>
        <begin position="8"/>
        <end position="65"/>
    </location>
</feature>
<keyword evidence="4" id="KW-0175">Coiled coil</keyword>
<reference evidence="6 7" key="2">
    <citation type="submission" date="2014-09" db="EMBL/GenBank/DDBJ databases">
        <authorList>
            <consortium name="NBRP consortium"/>
            <person name="Sawabe T."/>
            <person name="Meirelles P."/>
            <person name="Nakanishi M."/>
            <person name="Sayaka M."/>
            <person name="Hattori M."/>
            <person name="Ohkuma M."/>
        </authorList>
    </citation>
    <scope>NUCLEOTIDE SEQUENCE [LARGE SCALE GENOMIC DNA]</scope>
    <source>
        <strain evidence="6 7">JCM 19240</strain>
    </source>
</reference>
<name>A0A090TBZ6_9VIBR</name>
<keyword evidence="7" id="KW-1185">Reference proteome</keyword>
<evidence type="ECO:0000256" key="3">
    <source>
        <dbReference type="ARBA" id="ARBA00023163"/>
    </source>
</evidence>
<keyword evidence="2" id="KW-0805">Transcription regulation</keyword>
<dbReference type="InterPro" id="IPR036388">
    <property type="entry name" value="WH-like_DNA-bd_sf"/>
</dbReference>
<proteinExistence type="inferred from homology"/>
<dbReference type="PROSITE" id="PS50931">
    <property type="entry name" value="HTH_LYSR"/>
    <property type="match status" value="1"/>
</dbReference>
<dbReference type="AlphaFoldDB" id="A0A090TBZ6"/>
<organism evidence="6 7">
    <name type="scientific">Vibrio maritimus</name>
    <dbReference type="NCBI Taxonomy" id="990268"/>
    <lineage>
        <taxon>Bacteria</taxon>
        <taxon>Pseudomonadati</taxon>
        <taxon>Pseudomonadota</taxon>
        <taxon>Gammaproteobacteria</taxon>
        <taxon>Vibrionales</taxon>
        <taxon>Vibrionaceae</taxon>
        <taxon>Vibrio</taxon>
    </lineage>
</organism>
<protein>
    <submittedName>
        <fullName evidence="6">Transcriptional regulator LysR family</fullName>
    </submittedName>
</protein>
<evidence type="ECO:0000259" key="5">
    <source>
        <dbReference type="PROSITE" id="PS50931"/>
    </source>
</evidence>
<sequence>MNNLKKTLPLNTLQILDVIDKKGSFQAASQYFNRSISSLSYQVQKLEDELDLLLLDRSGHRAKFTEIGKILLENGAHY</sequence>
<dbReference type="Gene3D" id="1.10.10.10">
    <property type="entry name" value="Winged helix-like DNA-binding domain superfamily/Winged helix DNA-binding domain"/>
    <property type="match status" value="1"/>
</dbReference>